<protein>
    <recommendedName>
        <fullName evidence="3">Restriction endonuclease</fullName>
    </recommendedName>
</protein>
<dbReference type="Proteomes" id="UP000309676">
    <property type="component" value="Unassembled WGS sequence"/>
</dbReference>
<name>A0A5R9GPC8_9BACL</name>
<evidence type="ECO:0000313" key="1">
    <source>
        <dbReference type="EMBL" id="TLS54115.1"/>
    </source>
</evidence>
<proteinExistence type="predicted"/>
<dbReference type="EMBL" id="VCIW01000001">
    <property type="protein sequence ID" value="TLS54115.1"/>
    <property type="molecule type" value="Genomic_DNA"/>
</dbReference>
<gene>
    <name evidence="1" type="ORF">FE782_01860</name>
</gene>
<sequence>MHIFKRDELLDLYTANKEARAAHFERLLQQAAKASTALQGQAVHGLKEELQAYKDEPTMTLVTFAALRRCGPSAWEGLMTSTFPESEWTGLPSELALEKAISPAEAVLRSLREEAERHPVKYVRDSAQGKDRLEGPTNFDAWAEYGGRSLFIEAKFTSDISVDTTHCTNRNQIARCIDIGLQSVEDKVERFFFVMLTPDRYQKAPGSRLYYYKMLEYRRYPEMLAEDIPRLKESGKDIEFYRALGERIAFLSWEACAKAILSEPVWTPGERDWLTQFYRDRRCLLQYNESSEGTRGV</sequence>
<dbReference type="OrthoDB" id="2878028at2"/>
<dbReference type="RefSeq" id="WP_138191909.1">
    <property type="nucleotide sequence ID" value="NZ_VCIW01000001.1"/>
</dbReference>
<organism evidence="1 2">
    <name type="scientific">Paenibacillus antri</name>
    <dbReference type="NCBI Taxonomy" id="2582848"/>
    <lineage>
        <taxon>Bacteria</taxon>
        <taxon>Bacillati</taxon>
        <taxon>Bacillota</taxon>
        <taxon>Bacilli</taxon>
        <taxon>Bacillales</taxon>
        <taxon>Paenibacillaceae</taxon>
        <taxon>Paenibacillus</taxon>
    </lineage>
</organism>
<comment type="caution">
    <text evidence="1">The sequence shown here is derived from an EMBL/GenBank/DDBJ whole genome shotgun (WGS) entry which is preliminary data.</text>
</comment>
<dbReference type="AlphaFoldDB" id="A0A5R9GPC8"/>
<evidence type="ECO:0000313" key="2">
    <source>
        <dbReference type="Proteomes" id="UP000309676"/>
    </source>
</evidence>
<evidence type="ECO:0008006" key="3">
    <source>
        <dbReference type="Google" id="ProtNLM"/>
    </source>
</evidence>
<reference evidence="1 2" key="1">
    <citation type="submission" date="2019-05" db="EMBL/GenBank/DDBJ databases">
        <authorList>
            <person name="Narsing Rao M.P."/>
            <person name="Li W.J."/>
        </authorList>
    </citation>
    <scope>NUCLEOTIDE SEQUENCE [LARGE SCALE GENOMIC DNA]</scope>
    <source>
        <strain evidence="1 2">SYSU_K30003</strain>
    </source>
</reference>
<keyword evidence="2" id="KW-1185">Reference proteome</keyword>
<accession>A0A5R9GPC8</accession>